<name>A0A553PBZ2_TIGCA</name>
<protein>
    <recommendedName>
        <fullName evidence="6">C2H2-type domain-containing protein</fullName>
    </recommendedName>
</protein>
<evidence type="ECO:0000256" key="3">
    <source>
        <dbReference type="ARBA" id="ARBA00022833"/>
    </source>
</evidence>
<keyword evidence="8" id="KW-1185">Reference proteome</keyword>
<dbReference type="FunFam" id="3.30.160.60:FF:000007">
    <property type="entry name" value="Basic krueppel-like factor 3"/>
    <property type="match status" value="1"/>
</dbReference>
<gene>
    <name evidence="7" type="ORF">TCAL_00643</name>
</gene>
<feature type="domain" description="C2H2-type" evidence="6">
    <location>
        <begin position="382"/>
        <end position="409"/>
    </location>
</feature>
<reference evidence="7 8" key="1">
    <citation type="journal article" date="2018" name="Nat. Ecol. Evol.">
        <title>Genomic signatures of mitonuclear coevolution across populations of Tigriopus californicus.</title>
        <authorList>
            <person name="Barreto F.S."/>
            <person name="Watson E.T."/>
            <person name="Lima T.G."/>
            <person name="Willett C.S."/>
            <person name="Edmands S."/>
            <person name="Li W."/>
            <person name="Burton R.S."/>
        </authorList>
    </citation>
    <scope>NUCLEOTIDE SEQUENCE [LARGE SCALE GENOMIC DNA]</scope>
    <source>
        <strain evidence="7 8">San Diego</strain>
    </source>
</reference>
<proteinExistence type="predicted"/>
<dbReference type="PROSITE" id="PS00028">
    <property type="entry name" value="ZINC_FINGER_C2H2_1"/>
    <property type="match status" value="3"/>
</dbReference>
<evidence type="ECO:0000259" key="6">
    <source>
        <dbReference type="PROSITE" id="PS50157"/>
    </source>
</evidence>
<dbReference type="AlphaFoldDB" id="A0A553PBZ2"/>
<feature type="region of interest" description="Disordered" evidence="5">
    <location>
        <begin position="259"/>
        <end position="320"/>
    </location>
</feature>
<feature type="domain" description="C2H2-type" evidence="6">
    <location>
        <begin position="354"/>
        <end position="381"/>
    </location>
</feature>
<dbReference type="PROSITE" id="PS50157">
    <property type="entry name" value="ZINC_FINGER_C2H2_2"/>
    <property type="match status" value="3"/>
</dbReference>
<accession>A0A553PBZ2</accession>
<dbReference type="InterPro" id="IPR013087">
    <property type="entry name" value="Znf_C2H2_type"/>
</dbReference>
<dbReference type="GO" id="GO:0000981">
    <property type="term" value="F:DNA-binding transcription factor activity, RNA polymerase II-specific"/>
    <property type="evidence" value="ECO:0007669"/>
    <property type="project" value="TreeGrafter"/>
</dbReference>
<dbReference type="Pfam" id="PF00096">
    <property type="entry name" value="zf-C2H2"/>
    <property type="match status" value="2"/>
</dbReference>
<dbReference type="GO" id="GO:0008270">
    <property type="term" value="F:zinc ion binding"/>
    <property type="evidence" value="ECO:0007669"/>
    <property type="project" value="UniProtKB-KW"/>
</dbReference>
<feature type="compositionally biased region" description="Low complexity" evidence="5">
    <location>
        <begin position="288"/>
        <end position="306"/>
    </location>
</feature>
<dbReference type="InterPro" id="IPR036236">
    <property type="entry name" value="Znf_C2H2_sf"/>
</dbReference>
<dbReference type="PANTHER" id="PTHR23235">
    <property type="entry name" value="KRUEPPEL-LIKE TRANSCRIPTION FACTOR"/>
    <property type="match status" value="1"/>
</dbReference>
<evidence type="ECO:0000313" key="8">
    <source>
        <dbReference type="Proteomes" id="UP000318571"/>
    </source>
</evidence>
<feature type="domain" description="C2H2-type" evidence="6">
    <location>
        <begin position="324"/>
        <end position="353"/>
    </location>
</feature>
<evidence type="ECO:0000256" key="2">
    <source>
        <dbReference type="ARBA" id="ARBA00022771"/>
    </source>
</evidence>
<feature type="region of interest" description="Disordered" evidence="5">
    <location>
        <begin position="415"/>
        <end position="437"/>
    </location>
</feature>
<dbReference type="SMART" id="SM00355">
    <property type="entry name" value="ZnF_C2H2"/>
    <property type="match status" value="3"/>
</dbReference>
<evidence type="ECO:0000256" key="5">
    <source>
        <dbReference type="SAM" id="MobiDB-lite"/>
    </source>
</evidence>
<dbReference type="Proteomes" id="UP000318571">
    <property type="component" value="Chromosome 2"/>
</dbReference>
<dbReference type="EMBL" id="VCGU01000005">
    <property type="protein sequence ID" value="TRY75202.1"/>
    <property type="molecule type" value="Genomic_DNA"/>
</dbReference>
<feature type="compositionally biased region" description="Polar residues" evidence="5">
    <location>
        <begin position="415"/>
        <end position="424"/>
    </location>
</feature>
<keyword evidence="2 4" id="KW-0863">Zinc-finger</keyword>
<evidence type="ECO:0000256" key="4">
    <source>
        <dbReference type="PROSITE-ProRule" id="PRU00042"/>
    </source>
</evidence>
<evidence type="ECO:0000313" key="7">
    <source>
        <dbReference type="EMBL" id="TRY75202.1"/>
    </source>
</evidence>
<comment type="caution">
    <text evidence="7">The sequence shown here is derived from an EMBL/GenBank/DDBJ whole genome shotgun (WGS) entry which is preliminary data.</text>
</comment>
<dbReference type="Gene3D" id="3.30.160.60">
    <property type="entry name" value="Classic Zinc Finger"/>
    <property type="match status" value="3"/>
</dbReference>
<dbReference type="SUPFAM" id="SSF57667">
    <property type="entry name" value="beta-beta-alpha zinc fingers"/>
    <property type="match status" value="2"/>
</dbReference>
<feature type="compositionally biased region" description="Basic and acidic residues" evidence="5">
    <location>
        <begin position="229"/>
        <end position="238"/>
    </location>
</feature>
<feature type="region of interest" description="Disordered" evidence="5">
    <location>
        <begin position="206"/>
        <end position="247"/>
    </location>
</feature>
<dbReference type="OrthoDB" id="8922241at2759"/>
<organism evidence="7 8">
    <name type="scientific">Tigriopus californicus</name>
    <name type="common">Marine copepod</name>
    <dbReference type="NCBI Taxonomy" id="6832"/>
    <lineage>
        <taxon>Eukaryota</taxon>
        <taxon>Metazoa</taxon>
        <taxon>Ecdysozoa</taxon>
        <taxon>Arthropoda</taxon>
        <taxon>Crustacea</taxon>
        <taxon>Multicrustacea</taxon>
        <taxon>Hexanauplia</taxon>
        <taxon>Copepoda</taxon>
        <taxon>Harpacticoida</taxon>
        <taxon>Harpacticidae</taxon>
        <taxon>Tigriopus</taxon>
    </lineage>
</organism>
<evidence type="ECO:0000256" key="1">
    <source>
        <dbReference type="ARBA" id="ARBA00022723"/>
    </source>
</evidence>
<keyword evidence="3" id="KW-0862">Zinc</keyword>
<keyword evidence="1" id="KW-0479">Metal-binding</keyword>
<dbReference type="STRING" id="6832.A0A553PBZ2"/>
<dbReference type="GO" id="GO:0000978">
    <property type="term" value="F:RNA polymerase II cis-regulatory region sequence-specific DNA binding"/>
    <property type="evidence" value="ECO:0007669"/>
    <property type="project" value="TreeGrafter"/>
</dbReference>
<dbReference type="PANTHER" id="PTHR23235:SF23">
    <property type="entry name" value="TRANSCRIPTION FACTOR SP6"/>
    <property type="match status" value="1"/>
</dbReference>
<sequence length="437" mass="48606">MNGSDGHHGLGNNGQIGKPQEDAWLGSFRQFMPEFDPESGTGTGSHDLHRSWSCYVQTFNDLCQLHAIQGTAAKASLFLLLCGFKMREKLSEYGFDSGSADFELLVNFVGSMFADRQAVQLNRYRFFFEHGHPLSGESSQLWVRRLWHLSKACNFDQFSPQDAVSLLLMRHDPRIKTQVAANPALTAMDVILQVDKTFAQEFEEHLPGEGEDDETHTPINVDLQWGDDETGHHDHDNDSSSQPVASVDSMKLELDDVSKESGGTFMGHPEENSDGSMHILPPDLSKLKPVAPKSSGPSSSPANKSACSCPNCESAPPGVRPARHKCHFQGCGKEYTKTSHLKSHLNSHSDVLPFGCTHCDKRFYRSDQLTRHVRIHTGEKRYWCQVCHKAFSRSDHLTKHAKTHKDQDVSAIIGQAQNNPNEPSNHPGGQMMGHLVQ</sequence>